<evidence type="ECO:0000256" key="1">
    <source>
        <dbReference type="ARBA" id="ARBA00001946"/>
    </source>
</evidence>
<comment type="cofactor">
    <cofactor evidence="1">
        <name>Mg(2+)</name>
        <dbReference type="ChEBI" id="CHEBI:18420"/>
    </cofactor>
</comment>
<dbReference type="Gene3D" id="3.40.50.1010">
    <property type="entry name" value="5'-nuclease"/>
    <property type="match status" value="1"/>
</dbReference>
<organism evidence="9 10">
    <name type="scientific">Thiothrix lacustris</name>
    <dbReference type="NCBI Taxonomy" id="525917"/>
    <lineage>
        <taxon>Bacteria</taxon>
        <taxon>Pseudomonadati</taxon>
        <taxon>Pseudomonadota</taxon>
        <taxon>Gammaproteobacteria</taxon>
        <taxon>Thiotrichales</taxon>
        <taxon>Thiotrichaceae</taxon>
        <taxon>Thiothrix</taxon>
    </lineage>
</organism>
<accession>A0ABY9MTM8</accession>
<evidence type="ECO:0000256" key="7">
    <source>
        <dbReference type="ARBA" id="ARBA00038093"/>
    </source>
</evidence>
<evidence type="ECO:0000256" key="4">
    <source>
        <dbReference type="ARBA" id="ARBA00022723"/>
    </source>
</evidence>
<protein>
    <submittedName>
        <fullName evidence="9">Type II toxin-antitoxin system VapC family toxin</fullName>
    </submittedName>
</protein>
<keyword evidence="6" id="KW-0460">Magnesium</keyword>
<feature type="domain" description="PIN" evidence="8">
    <location>
        <begin position="3"/>
        <end position="122"/>
    </location>
</feature>
<evidence type="ECO:0000256" key="3">
    <source>
        <dbReference type="ARBA" id="ARBA00022722"/>
    </source>
</evidence>
<evidence type="ECO:0000256" key="5">
    <source>
        <dbReference type="ARBA" id="ARBA00022801"/>
    </source>
</evidence>
<proteinExistence type="inferred from homology"/>
<dbReference type="InterPro" id="IPR002716">
    <property type="entry name" value="PIN_dom"/>
</dbReference>
<evidence type="ECO:0000256" key="6">
    <source>
        <dbReference type="ARBA" id="ARBA00022842"/>
    </source>
</evidence>
<keyword evidence="10" id="KW-1185">Reference proteome</keyword>
<keyword evidence="5" id="KW-0378">Hydrolase</keyword>
<dbReference type="PANTHER" id="PTHR33653">
    <property type="entry name" value="RIBONUCLEASE VAPC2"/>
    <property type="match status" value="1"/>
</dbReference>
<dbReference type="InterPro" id="IPR050556">
    <property type="entry name" value="Type_II_TA_system_RNase"/>
</dbReference>
<dbReference type="PANTHER" id="PTHR33653:SF1">
    <property type="entry name" value="RIBONUCLEASE VAPC2"/>
    <property type="match status" value="1"/>
</dbReference>
<evidence type="ECO:0000313" key="10">
    <source>
        <dbReference type="Proteomes" id="UP001236657"/>
    </source>
</evidence>
<evidence type="ECO:0000259" key="8">
    <source>
        <dbReference type="Pfam" id="PF01850"/>
    </source>
</evidence>
<keyword evidence="4" id="KW-0479">Metal-binding</keyword>
<dbReference type="SUPFAM" id="SSF88723">
    <property type="entry name" value="PIN domain-like"/>
    <property type="match status" value="1"/>
</dbReference>
<dbReference type="Proteomes" id="UP001236657">
    <property type="component" value="Chromosome"/>
</dbReference>
<dbReference type="InterPro" id="IPR029060">
    <property type="entry name" value="PIN-like_dom_sf"/>
</dbReference>
<sequence>MRYLLDTNVISEQTKPLPNVGVIRRWELDSIFACTSATVWHELWHGIHLLDEGKRKQGLVGALEILKTSGLPILPFCEQAAEWLALERVRLKRLGLTPPKYDSEIAAVAVVNNLILVTRNVDDFVMFNGLRVENWFDQVARQTPSFRSGRIARVAKPPYVR</sequence>
<keyword evidence="2" id="KW-1277">Toxin-antitoxin system</keyword>
<keyword evidence="3" id="KW-0540">Nuclease</keyword>
<dbReference type="EMBL" id="CP133218">
    <property type="protein sequence ID" value="WML92003.1"/>
    <property type="molecule type" value="Genomic_DNA"/>
</dbReference>
<comment type="similarity">
    <text evidence="7">Belongs to the PINc/VapC protein family.</text>
</comment>
<dbReference type="CDD" id="cd18747">
    <property type="entry name" value="PIN_VapC4-5_FitB-like"/>
    <property type="match status" value="1"/>
</dbReference>
<evidence type="ECO:0000313" key="9">
    <source>
        <dbReference type="EMBL" id="WML92003.1"/>
    </source>
</evidence>
<gene>
    <name evidence="9" type="ORF">RCF98_06585</name>
</gene>
<evidence type="ECO:0000256" key="2">
    <source>
        <dbReference type="ARBA" id="ARBA00022649"/>
    </source>
</evidence>
<dbReference type="RefSeq" id="WP_308897005.1">
    <property type="nucleotide sequence ID" value="NZ_CP133218.1"/>
</dbReference>
<reference evidence="9 10" key="1">
    <citation type="submission" date="2023-08" db="EMBL/GenBank/DDBJ databases">
        <title>New molecular markers tilS and rpoB for phylogenetic and monitoring studies of the genus Thiothrix biodiversity.</title>
        <authorList>
            <person name="Ravin N.V."/>
            <person name="Smolyakov D."/>
            <person name="Markov N.D."/>
            <person name="Beletsky A.V."/>
            <person name="Mardanov A.V."/>
            <person name="Rudenko T.S."/>
            <person name="Grabovich M.Y."/>
        </authorList>
    </citation>
    <scope>NUCLEOTIDE SEQUENCE [LARGE SCALE GENOMIC DNA]</scope>
    <source>
        <strain evidence="9 10">MK1</strain>
    </source>
</reference>
<name>A0ABY9MTM8_9GAMM</name>
<dbReference type="Pfam" id="PF01850">
    <property type="entry name" value="PIN"/>
    <property type="match status" value="1"/>
</dbReference>